<evidence type="ECO:0000256" key="1">
    <source>
        <dbReference type="ARBA" id="ARBA00001961"/>
    </source>
</evidence>
<evidence type="ECO:0000256" key="13">
    <source>
        <dbReference type="SAM" id="SignalP"/>
    </source>
</evidence>
<comment type="similarity">
    <text evidence="4">Belongs to the P4HA family.</text>
</comment>
<keyword evidence="10" id="KW-0560">Oxidoreductase</keyword>
<dbReference type="GO" id="GO:0004656">
    <property type="term" value="F:procollagen-proline 4-dioxygenase activity"/>
    <property type="evidence" value="ECO:0007669"/>
    <property type="project" value="UniProtKB-EC"/>
</dbReference>
<comment type="function">
    <text evidence="2">Catalyzes the post-translational formation of 4-hydroxyproline in -Xaa-Pro-Gly- sequences in collagens and other proteins.</text>
</comment>
<dbReference type="InterPro" id="IPR006620">
    <property type="entry name" value="Pro_4_hyd_alph"/>
</dbReference>
<dbReference type="Pfam" id="PF23558">
    <property type="entry name" value="TPR_P4H"/>
    <property type="match status" value="1"/>
</dbReference>
<evidence type="ECO:0000256" key="4">
    <source>
        <dbReference type="ARBA" id="ARBA00006511"/>
    </source>
</evidence>
<dbReference type="EC" id="1.14.11.2" evidence="5"/>
<organism evidence="15">
    <name type="scientific">Aceria tosichella</name>
    <name type="common">wheat curl mite</name>
    <dbReference type="NCBI Taxonomy" id="561515"/>
    <lineage>
        <taxon>Eukaryota</taxon>
        <taxon>Metazoa</taxon>
        <taxon>Ecdysozoa</taxon>
        <taxon>Arthropoda</taxon>
        <taxon>Chelicerata</taxon>
        <taxon>Arachnida</taxon>
        <taxon>Acari</taxon>
        <taxon>Acariformes</taxon>
        <taxon>Trombidiformes</taxon>
        <taxon>Prostigmata</taxon>
        <taxon>Eupodina</taxon>
        <taxon>Eriophyoidea</taxon>
        <taxon>Eriophyidae</taxon>
        <taxon>Eriophyinae</taxon>
        <taxon>Aceriini</taxon>
        <taxon>Aceria</taxon>
    </lineage>
</organism>
<dbReference type="EMBL" id="GGYP01001186">
    <property type="protein sequence ID" value="MDE45957.1"/>
    <property type="molecule type" value="Transcribed_RNA"/>
</dbReference>
<evidence type="ECO:0000256" key="9">
    <source>
        <dbReference type="ARBA" id="ARBA00022964"/>
    </source>
</evidence>
<evidence type="ECO:0000256" key="6">
    <source>
        <dbReference type="ARBA" id="ARBA00022723"/>
    </source>
</evidence>
<dbReference type="Pfam" id="PF13640">
    <property type="entry name" value="2OG-FeII_Oxy_3"/>
    <property type="match status" value="1"/>
</dbReference>
<gene>
    <name evidence="15" type="primary">P4ha2</name>
    <name evidence="15" type="ORF">g.12403</name>
</gene>
<dbReference type="InterPro" id="IPR059068">
    <property type="entry name" value="TPR_P4H"/>
</dbReference>
<keyword evidence="11" id="KW-0408">Iron</keyword>
<accession>A0A6G1S718</accession>
<dbReference type="InterPro" id="IPR011990">
    <property type="entry name" value="TPR-like_helical_dom_sf"/>
</dbReference>
<keyword evidence="8" id="KW-0847">Vitamin C</keyword>
<dbReference type="Gene3D" id="1.25.40.10">
    <property type="entry name" value="Tetratricopeptide repeat domain"/>
    <property type="match status" value="1"/>
</dbReference>
<dbReference type="AlphaFoldDB" id="A0A6G1S718"/>
<dbReference type="PANTHER" id="PTHR10869:SF244">
    <property type="entry name" value="PROLYL 4-HYDROXYLASE SUBUNIT ALPHA-2"/>
    <property type="match status" value="1"/>
</dbReference>
<feature type="signal peptide" evidence="13">
    <location>
        <begin position="1"/>
        <end position="28"/>
    </location>
</feature>
<dbReference type="Pfam" id="PF08336">
    <property type="entry name" value="P4Ha_N"/>
    <property type="match status" value="1"/>
</dbReference>
<dbReference type="SMART" id="SM00702">
    <property type="entry name" value="P4Hc"/>
    <property type="match status" value="1"/>
</dbReference>
<dbReference type="GO" id="GO:0005506">
    <property type="term" value="F:iron ion binding"/>
    <property type="evidence" value="ECO:0007669"/>
    <property type="project" value="InterPro"/>
</dbReference>
<dbReference type="PANTHER" id="PTHR10869">
    <property type="entry name" value="PROLYL 4-HYDROXYLASE ALPHA SUBUNIT"/>
    <property type="match status" value="1"/>
</dbReference>
<dbReference type="GO" id="GO:0005788">
    <property type="term" value="C:endoplasmic reticulum lumen"/>
    <property type="evidence" value="ECO:0007669"/>
    <property type="project" value="UniProtKB-SubCell"/>
</dbReference>
<keyword evidence="6" id="KW-0479">Metal-binding</keyword>
<evidence type="ECO:0000256" key="12">
    <source>
        <dbReference type="ARBA" id="ARBA00023180"/>
    </source>
</evidence>
<keyword evidence="9" id="KW-0223">Dioxygenase</keyword>
<keyword evidence="12" id="KW-0325">Glycoprotein</keyword>
<evidence type="ECO:0000256" key="10">
    <source>
        <dbReference type="ARBA" id="ARBA00023002"/>
    </source>
</evidence>
<evidence type="ECO:0000256" key="7">
    <source>
        <dbReference type="ARBA" id="ARBA00022824"/>
    </source>
</evidence>
<dbReference type="InterPro" id="IPR044862">
    <property type="entry name" value="Pro_4_hyd_alph_FE2OG_OXY"/>
</dbReference>
<reference evidence="15" key="1">
    <citation type="submission" date="2018-10" db="EMBL/GenBank/DDBJ databases">
        <title>Transcriptome assembly of Aceria tosichella (Wheat curl mite) Type 2.</title>
        <authorList>
            <person name="Scully E.D."/>
            <person name="Geib S.M."/>
            <person name="Palmer N.A."/>
            <person name="Gupta A.K."/>
            <person name="Sarath G."/>
            <person name="Tatineni S."/>
        </authorList>
    </citation>
    <scope>NUCLEOTIDE SEQUENCE</scope>
    <source>
        <strain evidence="15">LincolnNE</strain>
    </source>
</reference>
<dbReference type="InterPro" id="IPR045054">
    <property type="entry name" value="P4HA-like"/>
</dbReference>
<feature type="domain" description="Fe2OG dioxygenase" evidence="14">
    <location>
        <begin position="446"/>
        <end position="559"/>
    </location>
</feature>
<evidence type="ECO:0000259" key="14">
    <source>
        <dbReference type="PROSITE" id="PS51471"/>
    </source>
</evidence>
<evidence type="ECO:0000256" key="5">
    <source>
        <dbReference type="ARBA" id="ARBA00012269"/>
    </source>
</evidence>
<dbReference type="SUPFAM" id="SSF48452">
    <property type="entry name" value="TPR-like"/>
    <property type="match status" value="1"/>
</dbReference>
<dbReference type="Gene3D" id="2.60.120.620">
    <property type="entry name" value="q2cbj1_9rhob like domain"/>
    <property type="match status" value="1"/>
</dbReference>
<keyword evidence="13" id="KW-0732">Signal</keyword>
<comment type="subcellular location">
    <subcellularLocation>
        <location evidence="3">Endoplasmic reticulum lumen</location>
    </subcellularLocation>
</comment>
<evidence type="ECO:0000256" key="3">
    <source>
        <dbReference type="ARBA" id="ARBA00004319"/>
    </source>
</evidence>
<proteinExistence type="inferred from homology"/>
<dbReference type="InterPro" id="IPR013547">
    <property type="entry name" value="P4H_N"/>
</dbReference>
<dbReference type="PROSITE" id="PS51471">
    <property type="entry name" value="FE2OG_OXY"/>
    <property type="match status" value="1"/>
</dbReference>
<comment type="cofactor">
    <cofactor evidence="1">
        <name>L-ascorbate</name>
        <dbReference type="ChEBI" id="CHEBI:38290"/>
    </cofactor>
</comment>
<evidence type="ECO:0000256" key="8">
    <source>
        <dbReference type="ARBA" id="ARBA00022896"/>
    </source>
</evidence>
<name>A0A6G1S718_9ACAR</name>
<sequence>MDLTGRGARLLQFITLLTTILSFRTLSCEYYTSVDELARWSQETRKFIDKLDELVQSQETRLLEMRRARDLLKPIEHEVSRPRTLMDPVHIFVTLNRLRTAMIVVDHLESYDMETLSNDCDEFHGGDQFKVRIEEDLRGSGVALLRLQAFYGLSLSHLIGGNVVPNESSRTFRMNAEDCYQLGRIAYQDEQYGPAIVWLHAALELKVHANEALTGGGSEHEGNHLIDDILDHMAFAAYKLGLLEYSAKLTRTWLERDPNNERARENLDYYLDELSASELNESLSSRIFPMSSAGIGAVQERLLTLSTERYFQNYKNLSLEKYLVEDDEVVRWLCRQSEPTANTPNKCQTRTATFVRGYFYPGIRIETLNEDPKIVRIYDIITPKEAQHLQQQSRPRLQRSTIMLSSGERTSDFRIAKTAWVGGESDPIIERIENRLASILDIGLEQSELLQVVNYGLGGFYGPHLDSARASNASGDDSVLVNQLKRSDRYATILIYLNNVDAGGSTVFPLLNLTATPIERSAIVWLNILDNGFTDERTLHTGCPVSLGSKWVAVKWPREQANSFAGRNQWWRQRRR</sequence>
<dbReference type="InterPro" id="IPR005123">
    <property type="entry name" value="Oxoglu/Fe-dep_dioxygenase_dom"/>
</dbReference>
<evidence type="ECO:0000256" key="11">
    <source>
        <dbReference type="ARBA" id="ARBA00023004"/>
    </source>
</evidence>
<evidence type="ECO:0000313" key="15">
    <source>
        <dbReference type="EMBL" id="MDE45957.1"/>
    </source>
</evidence>
<dbReference type="GO" id="GO:0031418">
    <property type="term" value="F:L-ascorbic acid binding"/>
    <property type="evidence" value="ECO:0007669"/>
    <property type="project" value="UniProtKB-KW"/>
</dbReference>
<keyword evidence="7" id="KW-0256">Endoplasmic reticulum</keyword>
<protein>
    <recommendedName>
        <fullName evidence="5">procollagen-proline 4-dioxygenase</fullName>
        <ecNumber evidence="5">1.14.11.2</ecNumber>
    </recommendedName>
</protein>
<evidence type="ECO:0000256" key="2">
    <source>
        <dbReference type="ARBA" id="ARBA00002035"/>
    </source>
</evidence>
<feature type="chain" id="PRO_5026175735" description="procollagen-proline 4-dioxygenase" evidence="13">
    <location>
        <begin position="29"/>
        <end position="576"/>
    </location>
</feature>